<evidence type="ECO:0000313" key="2">
    <source>
        <dbReference type="Proteomes" id="UP000653305"/>
    </source>
</evidence>
<gene>
    <name evidence="1" type="ORF">PHJA_000547700</name>
</gene>
<reference evidence="1" key="1">
    <citation type="submission" date="2020-07" db="EMBL/GenBank/DDBJ databases">
        <title>Ethylene signaling mediates host invasion by parasitic plants.</title>
        <authorList>
            <person name="Yoshida S."/>
        </authorList>
    </citation>
    <scope>NUCLEOTIDE SEQUENCE</scope>
    <source>
        <strain evidence="1">Okayama</strain>
    </source>
</reference>
<dbReference type="OrthoDB" id="1670580at2759"/>
<protein>
    <submittedName>
        <fullName evidence="1">Uncharacterized protein</fullName>
    </submittedName>
</protein>
<name>A0A830BPV7_9LAMI</name>
<dbReference type="PANTHER" id="PTHR33345">
    <property type="entry name" value="ADAPTER PROTEIN, PUTATIVE-RELATED"/>
    <property type="match status" value="1"/>
</dbReference>
<dbReference type="PANTHER" id="PTHR33345:SF4">
    <property type="entry name" value="MBD DOMAIN-CONTAINING PROTEIN"/>
    <property type="match status" value="1"/>
</dbReference>
<dbReference type="AlphaFoldDB" id="A0A830BPV7"/>
<organism evidence="1 2">
    <name type="scientific">Phtheirospermum japonicum</name>
    <dbReference type="NCBI Taxonomy" id="374723"/>
    <lineage>
        <taxon>Eukaryota</taxon>
        <taxon>Viridiplantae</taxon>
        <taxon>Streptophyta</taxon>
        <taxon>Embryophyta</taxon>
        <taxon>Tracheophyta</taxon>
        <taxon>Spermatophyta</taxon>
        <taxon>Magnoliopsida</taxon>
        <taxon>eudicotyledons</taxon>
        <taxon>Gunneridae</taxon>
        <taxon>Pentapetalae</taxon>
        <taxon>asterids</taxon>
        <taxon>lamiids</taxon>
        <taxon>Lamiales</taxon>
        <taxon>Orobanchaceae</taxon>
        <taxon>Orobanchaceae incertae sedis</taxon>
        <taxon>Phtheirospermum</taxon>
    </lineage>
</organism>
<dbReference type="EMBL" id="BMAC01000076">
    <property type="protein sequence ID" value="GFP84041.1"/>
    <property type="molecule type" value="Genomic_DNA"/>
</dbReference>
<evidence type="ECO:0000313" key="1">
    <source>
        <dbReference type="EMBL" id="GFP84041.1"/>
    </source>
</evidence>
<sequence>MTQDDFEFYLNSLDDILSDSAPRPPNSELARLQTDDFAKARHNLSSLLSIGFTSLANSDKLSEITNLTSKLHFDPNLTPEELSILNLVQEIPSASKDFLEAQRAKKLRIEERKQEFILSKGKIALLQGEEAAASSTIREIDEQIAVLQSRKAVLAAVVKTNQKRIADLVSKQKRVFDSVPKIVNEVQVANSERSLWELKKNEAAKQEAEILAKFGPVDGFSFVR</sequence>
<comment type="caution">
    <text evidence="1">The sequence shown here is derived from an EMBL/GenBank/DDBJ whole genome shotgun (WGS) entry which is preliminary data.</text>
</comment>
<accession>A0A830BPV7</accession>
<dbReference type="Proteomes" id="UP000653305">
    <property type="component" value="Unassembled WGS sequence"/>
</dbReference>
<proteinExistence type="predicted"/>
<keyword evidence="2" id="KW-1185">Reference proteome</keyword>